<gene>
    <name evidence="3" type="ORF">P618_200355</name>
</gene>
<proteinExistence type="predicted"/>
<reference evidence="3 4" key="1">
    <citation type="journal article" date="2014" name="FEMS Microbiol. Lett.">
        <title>Draft genome sequences of three Holospora species (Holospora obtusa, Holospora undulata, and Holospora elegans), endonuclear symbiotic bacteria of the ciliate Paramecium caudatum.</title>
        <authorList>
            <person name="Dohra H."/>
            <person name="Tanaka K."/>
            <person name="Suzuki T."/>
            <person name="Fujishima M."/>
            <person name="Suzuki H."/>
        </authorList>
    </citation>
    <scope>NUCLEOTIDE SEQUENCE [LARGE SCALE GENOMIC DNA]</scope>
    <source>
        <strain evidence="3 4">F1</strain>
    </source>
</reference>
<evidence type="ECO:0000313" key="3">
    <source>
        <dbReference type="EMBL" id="ETZ07463.1"/>
    </source>
</evidence>
<evidence type="ECO:0000313" key="4">
    <source>
        <dbReference type="Proteomes" id="UP000019112"/>
    </source>
</evidence>
<dbReference type="AlphaFoldDB" id="W6TE85"/>
<dbReference type="Pfam" id="PF01755">
    <property type="entry name" value="Glyco_transf_25"/>
    <property type="match status" value="1"/>
</dbReference>
<comment type="caution">
    <text evidence="3">The sequence shown here is derived from an EMBL/GenBank/DDBJ whole genome shotgun (WGS) entry which is preliminary data.</text>
</comment>
<dbReference type="eggNOG" id="COG3306">
    <property type="taxonomic scope" value="Bacteria"/>
</dbReference>
<keyword evidence="4" id="KW-1185">Reference proteome</keyword>
<organism evidence="3 4">
    <name type="scientific">Holospora obtusa F1</name>
    <dbReference type="NCBI Taxonomy" id="1399147"/>
    <lineage>
        <taxon>Bacteria</taxon>
        <taxon>Pseudomonadati</taxon>
        <taxon>Pseudomonadota</taxon>
        <taxon>Alphaproteobacteria</taxon>
        <taxon>Holosporales</taxon>
        <taxon>Holosporaceae</taxon>
        <taxon>Holospora</taxon>
    </lineage>
</organism>
<accession>W6TE85</accession>
<dbReference type="InterPro" id="IPR002654">
    <property type="entry name" value="Glyco_trans_25"/>
</dbReference>
<keyword evidence="1" id="KW-0812">Transmembrane</keyword>
<keyword evidence="1" id="KW-0472">Membrane</keyword>
<dbReference type="RefSeq" id="WP_021827406.1">
    <property type="nucleotide sequence ID" value="NZ_AWTR02000043.1"/>
</dbReference>
<dbReference type="STRING" id="1399147.P618_200355"/>
<dbReference type="EMBL" id="AWTR02000043">
    <property type="protein sequence ID" value="ETZ07463.1"/>
    <property type="molecule type" value="Genomic_DNA"/>
</dbReference>
<dbReference type="Proteomes" id="UP000019112">
    <property type="component" value="Unassembled WGS sequence"/>
</dbReference>
<feature type="domain" description="Glycosyl transferase family 25" evidence="2">
    <location>
        <begin position="52"/>
        <end position="229"/>
    </location>
</feature>
<sequence length="319" mass="37389">MLNKKILKIVLVFLCIFFAIVFGIIYFGGFVLPSAKTVFVRTIPFKRSSVGMYVINLDHSTARWNHIKKHLSGFPFPVHRISGVYGKSYPGLRDTPGIVDLEKYRKCLKGKEPGLGEIGCYLSHRKAIIAFLRSKFEFAIIVEDDVSFKPFFLKVMRKLLACKKKWDICTFELHPLQSGWPISAQNFSFGVNLSVYLKESWRAGAYLINRWAARRLLERSLPMCLPWDMYYMRFWEFKDFLGKRMKFMGIEPRCAFQTFGDSDIEQAGPRQISTHYAKEKYRWYGRFFDLCSHVSRFVHGLLIWCSVRWERNDEKTSIS</sequence>
<evidence type="ECO:0000259" key="2">
    <source>
        <dbReference type="Pfam" id="PF01755"/>
    </source>
</evidence>
<dbReference type="OrthoDB" id="259382at2"/>
<dbReference type="CDD" id="cd06532">
    <property type="entry name" value="Glyco_transf_25"/>
    <property type="match status" value="1"/>
</dbReference>
<name>W6TE85_HOLOB</name>
<dbReference type="GO" id="GO:0016740">
    <property type="term" value="F:transferase activity"/>
    <property type="evidence" value="ECO:0007669"/>
    <property type="project" value="UniProtKB-KW"/>
</dbReference>
<keyword evidence="1" id="KW-1133">Transmembrane helix</keyword>
<feature type="transmembrane region" description="Helical" evidence="1">
    <location>
        <begin position="9"/>
        <end position="32"/>
    </location>
</feature>
<evidence type="ECO:0000256" key="1">
    <source>
        <dbReference type="SAM" id="Phobius"/>
    </source>
</evidence>
<protein>
    <submittedName>
        <fullName evidence="3">Glycosyltransferase 25 family member</fullName>
    </submittedName>
</protein>